<feature type="compositionally biased region" description="Gly residues" evidence="2">
    <location>
        <begin position="986"/>
        <end position="995"/>
    </location>
</feature>
<dbReference type="Proteomes" id="UP000256970">
    <property type="component" value="Unassembled WGS sequence"/>
</dbReference>
<dbReference type="Gene3D" id="1.25.10.10">
    <property type="entry name" value="Leucine-rich Repeat Variant"/>
    <property type="match status" value="2"/>
</dbReference>
<keyword evidence="4" id="KW-1185">Reference proteome</keyword>
<proteinExistence type="predicted"/>
<feature type="region of interest" description="Disordered" evidence="2">
    <location>
        <begin position="932"/>
        <end position="999"/>
    </location>
</feature>
<dbReference type="PANTHER" id="PTHR15605:SF2">
    <property type="entry name" value="KINESIN-ASSOCIATED PROTEIN 3"/>
    <property type="match status" value="1"/>
</dbReference>
<dbReference type="InterPro" id="IPR016024">
    <property type="entry name" value="ARM-type_fold"/>
</dbReference>
<dbReference type="SUPFAM" id="SSF48371">
    <property type="entry name" value="ARM repeat"/>
    <property type="match status" value="1"/>
</dbReference>
<evidence type="ECO:0000256" key="1">
    <source>
        <dbReference type="PROSITE-ProRule" id="PRU00259"/>
    </source>
</evidence>
<dbReference type="Pfam" id="PF05804">
    <property type="entry name" value="KAP"/>
    <property type="match status" value="2"/>
</dbReference>
<dbReference type="GO" id="GO:0019894">
    <property type="term" value="F:kinesin binding"/>
    <property type="evidence" value="ECO:0007669"/>
    <property type="project" value="InterPro"/>
</dbReference>
<organism evidence="3 4">
    <name type="scientific">Tetradesmus obliquus</name>
    <name type="common">Green alga</name>
    <name type="synonym">Acutodesmus obliquus</name>
    <dbReference type="NCBI Taxonomy" id="3088"/>
    <lineage>
        <taxon>Eukaryota</taxon>
        <taxon>Viridiplantae</taxon>
        <taxon>Chlorophyta</taxon>
        <taxon>core chlorophytes</taxon>
        <taxon>Chlorophyceae</taxon>
        <taxon>CS clade</taxon>
        <taxon>Sphaeropleales</taxon>
        <taxon>Scenedesmaceae</taxon>
        <taxon>Tetradesmus</taxon>
    </lineage>
</organism>
<reference evidence="3 4" key="1">
    <citation type="submission" date="2016-10" db="EMBL/GenBank/DDBJ databases">
        <authorList>
            <person name="Cai Z."/>
        </authorList>
    </citation>
    <scope>NUCLEOTIDE SEQUENCE [LARGE SCALE GENOMIC DNA]</scope>
</reference>
<dbReference type="PROSITE" id="PS50176">
    <property type="entry name" value="ARM_REPEAT"/>
    <property type="match status" value="1"/>
</dbReference>
<feature type="compositionally biased region" description="Low complexity" evidence="2">
    <location>
        <begin position="958"/>
        <end position="977"/>
    </location>
</feature>
<feature type="repeat" description="ARM" evidence="1">
    <location>
        <begin position="467"/>
        <end position="510"/>
    </location>
</feature>
<accession>A0A383VJF7</accession>
<dbReference type="PANTHER" id="PTHR15605">
    <property type="entry name" value="KINESIN-ASSOCIATED PROTEINS"/>
    <property type="match status" value="1"/>
</dbReference>
<dbReference type="GO" id="GO:0005930">
    <property type="term" value="C:axoneme"/>
    <property type="evidence" value="ECO:0007669"/>
    <property type="project" value="TreeGrafter"/>
</dbReference>
<feature type="compositionally biased region" description="Low complexity" evidence="2">
    <location>
        <begin position="102"/>
        <end position="191"/>
    </location>
</feature>
<dbReference type="EMBL" id="FNXT01000496">
    <property type="protein sequence ID" value="SZX64872.1"/>
    <property type="molecule type" value="Genomic_DNA"/>
</dbReference>
<feature type="region of interest" description="Disordered" evidence="2">
    <location>
        <begin position="102"/>
        <end position="207"/>
    </location>
</feature>
<dbReference type="InterPro" id="IPR000225">
    <property type="entry name" value="Armadillo"/>
</dbReference>
<dbReference type="SMART" id="SM01297">
    <property type="entry name" value="KAP"/>
    <property type="match status" value="1"/>
</dbReference>
<dbReference type="GO" id="GO:0016939">
    <property type="term" value="C:kinesin II complex"/>
    <property type="evidence" value="ECO:0007669"/>
    <property type="project" value="TreeGrafter"/>
</dbReference>
<dbReference type="AlphaFoldDB" id="A0A383VJF7"/>
<protein>
    <submittedName>
        <fullName evidence="3">Uncharacterized protein</fullName>
    </submittedName>
</protein>
<gene>
    <name evidence="3" type="ORF">BQ4739_LOCUS5352</name>
</gene>
<evidence type="ECO:0000256" key="2">
    <source>
        <dbReference type="SAM" id="MobiDB-lite"/>
    </source>
</evidence>
<name>A0A383VJF7_TETOB</name>
<sequence length="1094" mass="113955">MAEVKKKIRPGAIELHPEELALVVNYEVQEVLQQPDGTQEVANSSHATKKITVKSLNERTDLPALAAEVVEKCKLIHPSKVRFVQGLLQQLQQRQLQAAAGAPADNLQAQPAQQQDPHQSSSTYSSQTLQAESPARPESASSQRSSSSRPTSTSSLARPSSASVRPASAHRGSSSSTQHQGQGPGQYPAAGSSSPSRIGRQQQRAAAGEEAALVQQLQQRTLVQASEIFQDLVSSSSSSSSSSSPAFLDELDSYTEGLYDEDLAKRAAAAGMICQLFRNTAHLEALLSRETLLPTLARVLREDGVKSLELATAVAGCFLACSSLAQLHKLLLENQVGTLLMDLASLELLQRAPAREAQEGPGSSAAAIAARAAAAAARSGAALNDRERRLAGLVVRQDRFLYVAVATLLHLAEDPSVQRKMRKKDIVGLLAALLSRPHAELLLLAVGFLRRLCVFAENKDRLAAIPGMVPQLVALLAPGCGEALQTASLRLLHNLSFDGGLRQQMVQAGLVPQAVQLLDSRQAAPVAAGLLYQLSIENSAKPLFAFCSGALPRLYESIMRAMGAGAGASGQPAAAAAAAGAAAAGLGVGDSSSFAGFASVLAAAGGDLRSVPELIALAVNLAHSKHTAEWFCEGERLERLLRRSLAAADELAWKLLRNLATSGEQEVAARLLAHARGMTALLQTPSTGPELFVEALGTLAAACDALSNASSGDSSSSSLAQLLPIDELLRLLQACFMPGALEEDALLEAVVLLGALAGQPEFDEPLASCGLLARLVELIAAKKADDEFVLQVCWAFSRCLMTPLTTAALLSLPQVVPYLVDLLQDSCLAVRRVAGSCLDAIMDSNEAAAATRRRQVVPYLVDLLQDSCLAVRRVAGSCLDAIMDSNEAAAGTIRSLKFEAHNQEWLQLAGPEAHAIMAAAAAAAAGAAGPGWQQQQQHLARASVGGGAAPVRRSAATGSEDAAGPSSSSSSRATGAAVPNYTHGSSGSGGYGPTPGMGEDYQQQQLQWVTSSAGLAAAAGAGDAAVGGYQDGQYCIPGSSSELMQQQQQQQMVMQLHAGGQRMVLDLDELVGGGADSMDSMQDGGGPWNAVAVA</sequence>
<dbReference type="SMART" id="SM00185">
    <property type="entry name" value="ARM"/>
    <property type="match status" value="7"/>
</dbReference>
<dbReference type="InterPro" id="IPR011989">
    <property type="entry name" value="ARM-like"/>
</dbReference>
<dbReference type="GO" id="GO:0007018">
    <property type="term" value="P:microtubule-based movement"/>
    <property type="evidence" value="ECO:0007669"/>
    <property type="project" value="TreeGrafter"/>
</dbReference>
<dbReference type="InterPro" id="IPR008658">
    <property type="entry name" value="KAP3"/>
</dbReference>
<dbReference type="GO" id="GO:0044782">
    <property type="term" value="P:cilium organization"/>
    <property type="evidence" value="ECO:0007669"/>
    <property type="project" value="TreeGrafter"/>
</dbReference>
<evidence type="ECO:0000313" key="4">
    <source>
        <dbReference type="Proteomes" id="UP000256970"/>
    </source>
</evidence>
<evidence type="ECO:0000313" key="3">
    <source>
        <dbReference type="EMBL" id="SZX64872.1"/>
    </source>
</evidence>
<dbReference type="GO" id="GO:0035869">
    <property type="term" value="C:ciliary transition zone"/>
    <property type="evidence" value="ECO:0007669"/>
    <property type="project" value="TreeGrafter"/>
</dbReference>
<dbReference type="STRING" id="3088.A0A383VJF7"/>